<evidence type="ECO:0000313" key="3">
    <source>
        <dbReference type="Proteomes" id="UP000000268"/>
    </source>
</evidence>
<protein>
    <submittedName>
        <fullName evidence="2">CAB/ELIP/HLIP superfamily protein, putative</fullName>
    </submittedName>
</protein>
<geneLocation type="plasmid" evidence="2 3">
    <name>pREB4</name>
</geneLocation>
<keyword evidence="1" id="KW-0472">Membrane</keyword>
<keyword evidence="2" id="KW-0614">Plasmid</keyword>
<keyword evidence="3" id="KW-1185">Reference proteome</keyword>
<evidence type="ECO:0000313" key="2">
    <source>
        <dbReference type="EMBL" id="ABW32762.1"/>
    </source>
</evidence>
<feature type="transmembrane region" description="Helical" evidence="1">
    <location>
        <begin position="20"/>
        <end position="41"/>
    </location>
</feature>
<keyword evidence="1" id="KW-1133">Transmembrane helix</keyword>
<gene>
    <name evidence="2" type="ordered locus">AM1_D0271</name>
</gene>
<proteinExistence type="predicted"/>
<reference evidence="2 3" key="1">
    <citation type="journal article" date="2008" name="Proc. Natl. Acad. Sci. U.S.A.">
        <title>Niche adaptation and genome expansion in the chlorophyll d-producing cyanobacterium Acaryochloris marina.</title>
        <authorList>
            <person name="Swingley W.D."/>
            <person name="Chen M."/>
            <person name="Cheung P.C."/>
            <person name="Conrad A.L."/>
            <person name="Dejesa L.C."/>
            <person name="Hao J."/>
            <person name="Honchak B.M."/>
            <person name="Karbach L.E."/>
            <person name="Kurdoglu A."/>
            <person name="Lahiri S."/>
            <person name="Mastrian S.D."/>
            <person name="Miyashita H."/>
            <person name="Page L."/>
            <person name="Ramakrishna P."/>
            <person name="Satoh S."/>
            <person name="Sattley W.M."/>
            <person name="Shimada Y."/>
            <person name="Taylor H.L."/>
            <person name="Tomo T."/>
            <person name="Tsuchiya T."/>
            <person name="Wang Z.T."/>
            <person name="Raymond J."/>
            <person name="Mimuro M."/>
            <person name="Blankenship R.E."/>
            <person name="Touchman J.W."/>
        </authorList>
    </citation>
    <scope>NUCLEOTIDE SEQUENCE [LARGE SCALE GENOMIC DNA]</scope>
    <source>
        <strain evidence="3">MBIC 11017</strain>
        <plasmid evidence="3">Plasmid pREB4</plasmid>
    </source>
</reference>
<organism evidence="2 3">
    <name type="scientific">Acaryochloris marina (strain MBIC 11017)</name>
    <dbReference type="NCBI Taxonomy" id="329726"/>
    <lineage>
        <taxon>Bacteria</taxon>
        <taxon>Bacillati</taxon>
        <taxon>Cyanobacteriota</taxon>
        <taxon>Cyanophyceae</taxon>
        <taxon>Acaryochloridales</taxon>
        <taxon>Acaryochloridaceae</taxon>
        <taxon>Acaryochloris</taxon>
    </lineage>
</organism>
<dbReference type="RefSeq" id="WP_012167631.1">
    <property type="nucleotide sequence ID" value="NC_009929.1"/>
</dbReference>
<accession>A8ZP26</accession>
<name>A8ZP26_ACAM1</name>
<dbReference type="AlphaFoldDB" id="A8ZP26"/>
<dbReference type="HOGENOM" id="CLU_171075_6_0_3"/>
<sequence>MNSSGNFFGFNPFAEAWSGRLAMVGFYLAIAIELVTGKGVLHFWGLM</sequence>
<evidence type="ECO:0000256" key="1">
    <source>
        <dbReference type="SAM" id="Phobius"/>
    </source>
</evidence>
<dbReference type="Proteomes" id="UP000000268">
    <property type="component" value="Plasmid pREB4"/>
</dbReference>
<dbReference type="EMBL" id="CP000841">
    <property type="protein sequence ID" value="ABW32762.1"/>
    <property type="molecule type" value="Genomic_DNA"/>
</dbReference>
<keyword evidence="1" id="KW-0812">Transmembrane</keyword>
<dbReference type="SUPFAM" id="SSF103511">
    <property type="entry name" value="Chlorophyll a-b binding protein"/>
    <property type="match status" value="1"/>
</dbReference>
<dbReference type="OrthoDB" id="583095at2"/>
<dbReference type="KEGG" id="amr:AM1_D0271"/>